<evidence type="ECO:0000259" key="1">
    <source>
        <dbReference type="Pfam" id="PF14479"/>
    </source>
</evidence>
<evidence type="ECO:0000313" key="2">
    <source>
        <dbReference type="EMBL" id="ELA36444.1"/>
    </source>
</evidence>
<evidence type="ECO:0000313" key="3">
    <source>
        <dbReference type="EMBL" id="KAF4478006.1"/>
    </source>
</evidence>
<reference evidence="3 4" key="3">
    <citation type="submission" date="2020-04" db="EMBL/GenBank/DDBJ databases">
        <title>Genome sequencing and assembly of multiple isolates from the Colletotrichum gloeosporioides species complex.</title>
        <authorList>
            <person name="Gan P."/>
            <person name="Shirasu K."/>
        </authorList>
    </citation>
    <scope>NUCLEOTIDE SEQUENCE [LARGE SCALE GENOMIC DNA]</scope>
    <source>
        <strain evidence="3 4">Nara gc5</strain>
    </source>
</reference>
<dbReference type="OrthoDB" id="539213at2759"/>
<sequence length="170" mass="18545">MEPVGLAVGVAGLAGLFSTCLEAVQRVDSYKIYGRDSRSLAAQFDADKHRFEQWGQAVGIKDGKLSDAHHPALDDTQKLSIVHKLLGSIQDFCSGADDTIDQRPALADGEFPTNKLLSTRLARPRQGALTDSKLRQAAWALHGKAKRTEHVQKFATLASATEEQKCCRKT</sequence>
<dbReference type="InterPro" id="IPR038305">
    <property type="entry name" value="HeLo_sf"/>
</dbReference>
<reference evidence="3 4" key="2">
    <citation type="submission" date="2012-08" db="EMBL/GenBank/DDBJ databases">
        <authorList>
            <person name="Gan P.H.P."/>
            <person name="Ikeda K."/>
            <person name="Irieda H."/>
            <person name="Narusaka M."/>
            <person name="O'Connell R.J."/>
            <person name="Narusaka Y."/>
            <person name="Takano Y."/>
            <person name="Kubo Y."/>
            <person name="Shirasu K."/>
        </authorList>
    </citation>
    <scope>NUCLEOTIDE SEQUENCE [LARGE SCALE GENOMIC DNA]</scope>
    <source>
        <strain evidence="3 4">Nara gc5</strain>
    </source>
</reference>
<dbReference type="InterPro" id="IPR029498">
    <property type="entry name" value="HeLo_dom"/>
</dbReference>
<dbReference type="InParanoid" id="L2GCS0"/>
<dbReference type="GeneID" id="43609099"/>
<evidence type="ECO:0000313" key="4">
    <source>
        <dbReference type="Proteomes" id="UP000011096"/>
    </source>
</evidence>
<dbReference type="Pfam" id="PF14479">
    <property type="entry name" value="HeLo"/>
    <property type="match status" value="1"/>
</dbReference>
<dbReference type="RefSeq" id="XP_031878454.1">
    <property type="nucleotide sequence ID" value="XM_032024937.1"/>
</dbReference>
<organism evidence="2">
    <name type="scientific">Colletotrichum fructicola (strain Nara gc5)</name>
    <name type="common">Anthracnose fungus</name>
    <name type="synonym">Colletotrichum gloeosporioides (strain Nara gc5)</name>
    <dbReference type="NCBI Taxonomy" id="1213859"/>
    <lineage>
        <taxon>Eukaryota</taxon>
        <taxon>Fungi</taxon>
        <taxon>Dikarya</taxon>
        <taxon>Ascomycota</taxon>
        <taxon>Pezizomycotina</taxon>
        <taxon>Sordariomycetes</taxon>
        <taxon>Hypocreomycetidae</taxon>
        <taxon>Glomerellales</taxon>
        <taxon>Glomerellaceae</taxon>
        <taxon>Colletotrichum</taxon>
        <taxon>Colletotrichum gloeosporioides species complex</taxon>
    </lineage>
</organism>
<protein>
    <submittedName>
        <fullName evidence="2">Ankyrin repeat domain-containing protein 52</fullName>
    </submittedName>
    <submittedName>
        <fullName evidence="3">Heterokaryon incompatibility protein s</fullName>
    </submittedName>
</protein>
<reference evidence="2" key="1">
    <citation type="submission" date="2012-08" db="EMBL/GenBank/DDBJ databases">
        <title>Genome analysis of Colletotrichum orbiculare and Colletotrichum fructicola.</title>
        <authorList>
            <person name="Gan P.H.P."/>
            <person name="Ikeda K."/>
            <person name="Irieda H."/>
            <person name="Narusaka M."/>
            <person name="O'Connell R.J."/>
            <person name="Narusaka Y."/>
            <person name="Takano Y."/>
            <person name="Kubo Y."/>
            <person name="Shirasu K."/>
        </authorList>
    </citation>
    <scope>NUCLEOTIDE SEQUENCE</scope>
    <source>
        <strain evidence="2">Nara gc5</strain>
    </source>
</reference>
<dbReference type="Gene3D" id="1.20.120.1020">
    <property type="entry name" value="Prion-inhibition and propagation, HeLo domain"/>
    <property type="match status" value="1"/>
</dbReference>
<gene>
    <name evidence="3" type="primary">het-s-0</name>
    <name evidence="2" type="ORF">CGGC5_4011</name>
    <name evidence="3" type="ORF">CGGC5_v014125</name>
</gene>
<dbReference type="EMBL" id="KB020513">
    <property type="protein sequence ID" value="ELA36444.1"/>
    <property type="molecule type" value="Genomic_DNA"/>
</dbReference>
<name>L2GCS0_COLFN</name>
<dbReference type="AlphaFoldDB" id="L2GCS0"/>
<dbReference type="TCDB" id="1.C.104.1.2">
    <property type="family name" value="the heterokaryon incompatibility prion/amyloid protein (het-s) family"/>
</dbReference>
<dbReference type="EMBL" id="ANPB02000008">
    <property type="protein sequence ID" value="KAF4478006.1"/>
    <property type="molecule type" value="Genomic_DNA"/>
</dbReference>
<accession>L2GCS0</accession>
<keyword evidence="4" id="KW-1185">Reference proteome</keyword>
<feature type="domain" description="Prion-inhibition and propagation HeLo" evidence="1">
    <location>
        <begin position="5"/>
        <end position="155"/>
    </location>
</feature>
<proteinExistence type="predicted"/>
<dbReference type="STRING" id="1213859.L2GCS0"/>
<dbReference type="HOGENOM" id="CLU_125561_0_0_1"/>
<dbReference type="Proteomes" id="UP000011096">
    <property type="component" value="Unassembled WGS sequence"/>
</dbReference>